<proteinExistence type="predicted"/>
<evidence type="ECO:0000313" key="4">
    <source>
        <dbReference type="Proteomes" id="UP000316621"/>
    </source>
</evidence>
<dbReference type="InterPro" id="IPR044824">
    <property type="entry name" value="MAIN-like"/>
</dbReference>
<feature type="compositionally biased region" description="Basic and acidic residues" evidence="1">
    <location>
        <begin position="61"/>
        <end position="75"/>
    </location>
</feature>
<feature type="compositionally biased region" description="Acidic residues" evidence="1">
    <location>
        <begin position="127"/>
        <end position="138"/>
    </location>
</feature>
<organism evidence="3 4">
    <name type="scientific">Papaver somniferum</name>
    <name type="common">Opium poppy</name>
    <dbReference type="NCBI Taxonomy" id="3469"/>
    <lineage>
        <taxon>Eukaryota</taxon>
        <taxon>Viridiplantae</taxon>
        <taxon>Streptophyta</taxon>
        <taxon>Embryophyta</taxon>
        <taxon>Tracheophyta</taxon>
        <taxon>Spermatophyta</taxon>
        <taxon>Magnoliopsida</taxon>
        <taxon>Ranunculales</taxon>
        <taxon>Papaveraceae</taxon>
        <taxon>Papaveroideae</taxon>
        <taxon>Papaver</taxon>
    </lineage>
</organism>
<dbReference type="InterPro" id="IPR019557">
    <property type="entry name" value="AminoTfrase-like_pln_mobile"/>
</dbReference>
<name>A0A4Y7IZL2_PAPSO</name>
<dbReference type="Pfam" id="PF10536">
    <property type="entry name" value="PMD"/>
    <property type="match status" value="1"/>
</dbReference>
<accession>A0A4Y7IZL2</accession>
<feature type="region of interest" description="Disordered" evidence="1">
    <location>
        <begin position="51"/>
        <end position="168"/>
    </location>
</feature>
<sequence length="516" mass="58399">MPPLKKPNAKSKSSRAIVQEKQQKRIALIAQEQSDEEKELSDDQLLKHMASVRRSKAKQAKASEAKRGKSKDVVTKKRRKDGLDTPQSIPPRGNNKKRLGAGTSGDVWDSGRDRSKLFIHESTEAVEQGEEEDGEDGNGEGNGKGNGQGKGKGNSRTKVKGSHLPHIDDMIPDLNNGKIWGATVEDTEHLFGYKDSWARTIYQTYDHTKAVRVCRNQVATHWDLSKEHDEVQAIVKDSGLYPLVENYVKPYIVTANCFVERYHAETDTMHFPFGEMTFIPEDARNILGLEVSRTKTIKLTLLKEKFKNSKERSTKIGWDPAQIRYTAAAYLLHILGTRVFPDTSSNMISANYLQYLDPLEDVFTYSWGTIAMTHLMAEMRRASKATANQFVGNFTLLQVWAYEHFPTLFKGHPFLKIIQVDDGDEPRAKRYQFNNHPKPGNNLRPIEMRLTLDGITTKDVVLEHLNFTNGLLNNVLFAYVSDPQNLSDPGGYDGQTTPYNPIHFLPFLRLLNRIQA</sequence>
<protein>
    <recommendedName>
        <fullName evidence="2">Aminotransferase-like plant mobile domain-containing protein</fullName>
    </recommendedName>
</protein>
<dbReference type="Gramene" id="RZC52929">
    <property type="protein sequence ID" value="RZC52929"/>
    <property type="gene ID" value="C5167_021349"/>
</dbReference>
<evidence type="ECO:0000256" key="1">
    <source>
        <dbReference type="SAM" id="MobiDB-lite"/>
    </source>
</evidence>
<dbReference type="Proteomes" id="UP000316621">
    <property type="component" value="Chromosome 2"/>
</dbReference>
<feature type="compositionally biased region" description="Gly residues" evidence="1">
    <location>
        <begin position="139"/>
        <end position="152"/>
    </location>
</feature>
<evidence type="ECO:0000313" key="3">
    <source>
        <dbReference type="EMBL" id="RZC52929.1"/>
    </source>
</evidence>
<dbReference type="GO" id="GO:0010073">
    <property type="term" value="P:meristem maintenance"/>
    <property type="evidence" value="ECO:0007669"/>
    <property type="project" value="InterPro"/>
</dbReference>
<feature type="region of interest" description="Disordered" evidence="1">
    <location>
        <begin position="1"/>
        <end position="20"/>
    </location>
</feature>
<reference evidence="3 4" key="1">
    <citation type="journal article" date="2018" name="Science">
        <title>The opium poppy genome and morphinan production.</title>
        <authorList>
            <person name="Guo L."/>
            <person name="Winzer T."/>
            <person name="Yang X."/>
            <person name="Li Y."/>
            <person name="Ning Z."/>
            <person name="He Z."/>
            <person name="Teodor R."/>
            <person name="Lu Y."/>
            <person name="Bowser T.A."/>
            <person name="Graham I.A."/>
            <person name="Ye K."/>
        </authorList>
    </citation>
    <scope>NUCLEOTIDE SEQUENCE [LARGE SCALE GENOMIC DNA]</scope>
    <source>
        <strain evidence="4">cv. HN1</strain>
        <tissue evidence="3">Leaves</tissue>
    </source>
</reference>
<feature type="domain" description="Aminotransferase-like plant mobile" evidence="2">
    <location>
        <begin position="258"/>
        <end position="461"/>
    </location>
</feature>
<gene>
    <name evidence="3" type="ORF">C5167_021349</name>
</gene>
<keyword evidence="4" id="KW-1185">Reference proteome</keyword>
<dbReference type="PANTHER" id="PTHR46033:SF80">
    <property type="entry name" value="PROTEIN MAIN-LIKE 2-LIKE"/>
    <property type="match status" value="1"/>
</dbReference>
<feature type="compositionally biased region" description="Basic and acidic residues" evidence="1">
    <location>
        <begin position="109"/>
        <end position="123"/>
    </location>
</feature>
<dbReference type="EMBL" id="CM010716">
    <property type="protein sequence ID" value="RZC52929.1"/>
    <property type="molecule type" value="Genomic_DNA"/>
</dbReference>
<feature type="compositionally biased region" description="Basic residues" evidence="1">
    <location>
        <begin position="153"/>
        <end position="163"/>
    </location>
</feature>
<evidence type="ECO:0000259" key="2">
    <source>
        <dbReference type="Pfam" id="PF10536"/>
    </source>
</evidence>
<dbReference type="OMA" id="GTIAMTH"/>
<dbReference type="PANTHER" id="PTHR46033">
    <property type="entry name" value="PROTEIN MAIN-LIKE 2"/>
    <property type="match status" value="1"/>
</dbReference>
<dbReference type="AlphaFoldDB" id="A0A4Y7IZL2"/>